<dbReference type="Proteomes" id="UP001148662">
    <property type="component" value="Unassembled WGS sequence"/>
</dbReference>
<evidence type="ECO:0000313" key="2">
    <source>
        <dbReference type="Proteomes" id="UP001148662"/>
    </source>
</evidence>
<gene>
    <name evidence="1" type="ORF">NM688_g6327</name>
</gene>
<evidence type="ECO:0000313" key="1">
    <source>
        <dbReference type="EMBL" id="KAJ3539693.1"/>
    </source>
</evidence>
<protein>
    <submittedName>
        <fullName evidence="1">Uncharacterized protein</fullName>
    </submittedName>
</protein>
<keyword evidence="2" id="KW-1185">Reference proteome</keyword>
<accession>A0ACC1SH54</accession>
<comment type="caution">
    <text evidence="1">The sequence shown here is derived from an EMBL/GenBank/DDBJ whole genome shotgun (WGS) entry which is preliminary data.</text>
</comment>
<proteinExistence type="predicted"/>
<name>A0ACC1SH54_9APHY</name>
<dbReference type="EMBL" id="JANHOG010001287">
    <property type="protein sequence ID" value="KAJ3539693.1"/>
    <property type="molecule type" value="Genomic_DNA"/>
</dbReference>
<reference evidence="1" key="1">
    <citation type="submission" date="2022-07" db="EMBL/GenBank/DDBJ databases">
        <title>Genome Sequence of Phlebia brevispora.</title>
        <authorList>
            <person name="Buettner E."/>
        </authorList>
    </citation>
    <scope>NUCLEOTIDE SEQUENCE</scope>
    <source>
        <strain evidence="1">MPL23</strain>
    </source>
</reference>
<sequence length="191" mass="21810">MMATTASPWPDVITRSFLIAGLSSATSEKSFYGSWNRLLNTLFPPNTPFEVVPQVPPVTSREAIDFVVLFLIYVEATPVFIVVIRPPSDFRLPSKRQKADCQLRQCFLDIAYDLKIPVLHGVSAFGTKIALYSYHRDTKHLEPRGFTPDPDMMTDTAPREWWKYDILENEGAQRFREVVNDVKSMCETVSF</sequence>
<organism evidence="1 2">
    <name type="scientific">Phlebia brevispora</name>
    <dbReference type="NCBI Taxonomy" id="194682"/>
    <lineage>
        <taxon>Eukaryota</taxon>
        <taxon>Fungi</taxon>
        <taxon>Dikarya</taxon>
        <taxon>Basidiomycota</taxon>
        <taxon>Agaricomycotina</taxon>
        <taxon>Agaricomycetes</taxon>
        <taxon>Polyporales</taxon>
        <taxon>Meruliaceae</taxon>
        <taxon>Phlebia</taxon>
    </lineage>
</organism>